<dbReference type="InterPro" id="IPR021109">
    <property type="entry name" value="Peptidase_aspartic_dom_sf"/>
</dbReference>
<organism evidence="1">
    <name type="scientific">Tanacetum cinerariifolium</name>
    <name type="common">Dalmatian daisy</name>
    <name type="synonym">Chrysanthemum cinerariifolium</name>
    <dbReference type="NCBI Taxonomy" id="118510"/>
    <lineage>
        <taxon>Eukaryota</taxon>
        <taxon>Viridiplantae</taxon>
        <taxon>Streptophyta</taxon>
        <taxon>Embryophyta</taxon>
        <taxon>Tracheophyta</taxon>
        <taxon>Spermatophyta</taxon>
        <taxon>Magnoliopsida</taxon>
        <taxon>eudicotyledons</taxon>
        <taxon>Gunneridae</taxon>
        <taxon>Pentapetalae</taxon>
        <taxon>asterids</taxon>
        <taxon>campanulids</taxon>
        <taxon>Asterales</taxon>
        <taxon>Asteraceae</taxon>
        <taxon>Asteroideae</taxon>
        <taxon>Anthemideae</taxon>
        <taxon>Anthemidinae</taxon>
        <taxon>Tanacetum</taxon>
    </lineage>
</organism>
<accession>A0A6L2K0W9</accession>
<protein>
    <recommendedName>
        <fullName evidence="2">Reverse transcriptase domain-containing protein</fullName>
    </recommendedName>
</protein>
<evidence type="ECO:0000313" key="1">
    <source>
        <dbReference type="EMBL" id="GEU43078.1"/>
    </source>
</evidence>
<sequence>MEEINNFQQEPDESLFRAWERFKELLMKRPQRYLTEMQEVILFYNGLDVPTRKILDSKGTIPTKTAADAKIAIQEMDEYSHKWHNGTSSKARSSQHRNIFSKIVPFPRRLQNYCCDDWKEAQDVKILEAYDHTLPQKEKDSGSFTLPCFIHNVCFDKTLVDLGESVSVMPFSTYTNLCLGILSRTRLTIELADSIIKQPRGIAENMLVRIGKFIFSLILGRPFLSIAHSKIDVYKRKFTLRVREEKLVF</sequence>
<dbReference type="PANTHER" id="PTHR33067">
    <property type="entry name" value="RNA-DIRECTED DNA POLYMERASE-RELATED"/>
    <property type="match status" value="1"/>
</dbReference>
<gene>
    <name evidence="1" type="ORF">Tci_015056</name>
</gene>
<proteinExistence type="predicted"/>
<dbReference type="Gene3D" id="2.40.70.10">
    <property type="entry name" value="Acid Proteases"/>
    <property type="match status" value="1"/>
</dbReference>
<reference evidence="1" key="1">
    <citation type="journal article" date="2019" name="Sci. Rep.">
        <title>Draft genome of Tanacetum cinerariifolium, the natural source of mosquito coil.</title>
        <authorList>
            <person name="Yamashiro T."/>
            <person name="Shiraishi A."/>
            <person name="Satake H."/>
            <person name="Nakayama K."/>
        </authorList>
    </citation>
    <scope>NUCLEOTIDE SEQUENCE</scope>
</reference>
<dbReference type="CDD" id="cd00303">
    <property type="entry name" value="retropepsin_like"/>
    <property type="match status" value="1"/>
</dbReference>
<dbReference type="PANTHER" id="PTHR33067:SF9">
    <property type="entry name" value="RNA-DIRECTED DNA POLYMERASE"/>
    <property type="match status" value="1"/>
</dbReference>
<dbReference type="EMBL" id="BKCJ010001659">
    <property type="protein sequence ID" value="GEU43078.1"/>
    <property type="molecule type" value="Genomic_DNA"/>
</dbReference>
<comment type="caution">
    <text evidence="1">The sequence shown here is derived from an EMBL/GenBank/DDBJ whole genome shotgun (WGS) entry which is preliminary data.</text>
</comment>
<name>A0A6L2K0W9_TANCI</name>
<evidence type="ECO:0008006" key="2">
    <source>
        <dbReference type="Google" id="ProtNLM"/>
    </source>
</evidence>
<dbReference type="AlphaFoldDB" id="A0A6L2K0W9"/>